<feature type="region of interest" description="Disordered" evidence="1">
    <location>
        <begin position="221"/>
        <end position="265"/>
    </location>
</feature>
<sequence>MILVIASETVLCSKSPYFASEPPYFRDYMTDSLIQRAMATSPAVTAASEIKSLKASLFTNRLLPASAWIRHAHLERDTNSETDGRDASHASAAASGPSPLSKFNSPSPRQVTSPYLSESAHVLSLQNPIAIAETGETNGSVAAVPLADEGAAGEEGKQGSSQTIVKPQGSRSRSFAQLNHSNKSSANETIHIQNKSESQLSGIGHSKLKLATKVLKRPQTLDQRKYRSQHSLLKRRRGSGCTIKSTAEPLTLSTSASSPEEKLFE</sequence>
<feature type="compositionally biased region" description="Polar residues" evidence="1">
    <location>
        <begin position="102"/>
        <end position="115"/>
    </location>
</feature>
<feature type="compositionally biased region" description="Basic and acidic residues" evidence="1">
    <location>
        <begin position="77"/>
        <end position="88"/>
    </location>
</feature>
<organism evidence="2 3">
    <name type="scientific">Ustilaginoidea virens</name>
    <name type="common">Rice false smut fungus</name>
    <name type="synonym">Villosiclava virens</name>
    <dbReference type="NCBI Taxonomy" id="1159556"/>
    <lineage>
        <taxon>Eukaryota</taxon>
        <taxon>Fungi</taxon>
        <taxon>Dikarya</taxon>
        <taxon>Ascomycota</taxon>
        <taxon>Pezizomycotina</taxon>
        <taxon>Sordariomycetes</taxon>
        <taxon>Hypocreomycetidae</taxon>
        <taxon>Hypocreales</taxon>
        <taxon>Clavicipitaceae</taxon>
        <taxon>Ustilaginoidea</taxon>
    </lineage>
</organism>
<reference evidence="2" key="1">
    <citation type="submission" date="2020-03" db="EMBL/GenBank/DDBJ databases">
        <title>A mixture of massive structural variations and highly conserved coding sequences in Ustilaginoidea virens genome.</title>
        <authorList>
            <person name="Zhang K."/>
            <person name="Zhao Z."/>
            <person name="Zhang Z."/>
            <person name="Li Y."/>
            <person name="Hsiang T."/>
            <person name="Sun W."/>
        </authorList>
    </citation>
    <scope>NUCLEOTIDE SEQUENCE</scope>
    <source>
        <strain evidence="2">UV-8b</strain>
    </source>
</reference>
<name>A0A8E5HQ17_USTVR</name>
<dbReference type="OrthoDB" id="4961413at2759"/>
<evidence type="ECO:0000313" key="2">
    <source>
        <dbReference type="EMBL" id="QUC19392.1"/>
    </source>
</evidence>
<dbReference type="Proteomes" id="UP000027002">
    <property type="component" value="Chromosome 3"/>
</dbReference>
<keyword evidence="3" id="KW-1185">Reference proteome</keyword>
<feature type="compositionally biased region" description="Basic residues" evidence="1">
    <location>
        <begin position="226"/>
        <end position="238"/>
    </location>
</feature>
<feature type="region of interest" description="Disordered" evidence="1">
    <location>
        <begin position="150"/>
        <end position="188"/>
    </location>
</feature>
<feature type="region of interest" description="Disordered" evidence="1">
    <location>
        <begin position="77"/>
        <end position="115"/>
    </location>
</feature>
<gene>
    <name evidence="2" type="ORF">UV8b_03633</name>
</gene>
<dbReference type="RefSeq" id="XP_042997065.1">
    <property type="nucleotide sequence ID" value="XM_043141131.1"/>
</dbReference>
<dbReference type="AlphaFoldDB" id="A0A8E5HQ17"/>
<feature type="compositionally biased region" description="Low complexity" evidence="1">
    <location>
        <begin position="89"/>
        <end position="101"/>
    </location>
</feature>
<protein>
    <submittedName>
        <fullName evidence="2">Uncharacterized protein</fullName>
    </submittedName>
</protein>
<dbReference type="EMBL" id="CP072755">
    <property type="protein sequence ID" value="QUC19392.1"/>
    <property type="molecule type" value="Genomic_DNA"/>
</dbReference>
<accession>A0A8E5HQ17</accession>
<dbReference type="GeneID" id="66064411"/>
<evidence type="ECO:0000313" key="3">
    <source>
        <dbReference type="Proteomes" id="UP000027002"/>
    </source>
</evidence>
<dbReference type="KEGG" id="uvi:66064411"/>
<proteinExistence type="predicted"/>
<evidence type="ECO:0000256" key="1">
    <source>
        <dbReference type="SAM" id="MobiDB-lite"/>
    </source>
</evidence>
<feature type="compositionally biased region" description="Polar residues" evidence="1">
    <location>
        <begin position="158"/>
        <end position="188"/>
    </location>
</feature>